<keyword evidence="2" id="KW-1185">Reference proteome</keyword>
<dbReference type="EMBL" id="MU004195">
    <property type="protein sequence ID" value="KAF2491468.1"/>
    <property type="molecule type" value="Genomic_DNA"/>
</dbReference>
<proteinExistence type="predicted"/>
<dbReference type="AlphaFoldDB" id="A0A6A6QGC4"/>
<sequence>MLQMLSFILKEVFKSQERIRTKTLIDKLEDYTNQQIARELKETSPVDNTESPRSEATHEYESVRVVLLGWQQSDIKDLSRELYYLEYTFEHLYRYETYRYDMHNDNPNVNLVNFLGTNGFLPKSGYTVPKPEEKQLVIVVYGGHSDHNNEFAPYRHGNSALLRWKPVQMRLMQQHYDLLVIVDTCHAGQPIRSSASSKNMVLAACAAEESAFETGEFGYSFSKILNDELRAHAEQGLPVSIRALVHDRLLPMWQHGQDCALQHSIRPNAHTCLETILQSTPSCSAIPADDLSIDIVLAPLPKF</sequence>
<evidence type="ECO:0000313" key="2">
    <source>
        <dbReference type="Proteomes" id="UP000799750"/>
    </source>
</evidence>
<evidence type="ECO:0000313" key="1">
    <source>
        <dbReference type="EMBL" id="KAF2491468.1"/>
    </source>
</evidence>
<gene>
    <name evidence="1" type="ORF">BU16DRAFT_584733</name>
</gene>
<protein>
    <recommendedName>
        <fullName evidence="3">Peptidase C14</fullName>
    </recommendedName>
</protein>
<name>A0A6A6QGC4_9PEZI</name>
<dbReference type="Proteomes" id="UP000799750">
    <property type="component" value="Unassembled WGS sequence"/>
</dbReference>
<dbReference type="OrthoDB" id="1911848at2759"/>
<organism evidence="1 2">
    <name type="scientific">Lophium mytilinum</name>
    <dbReference type="NCBI Taxonomy" id="390894"/>
    <lineage>
        <taxon>Eukaryota</taxon>
        <taxon>Fungi</taxon>
        <taxon>Dikarya</taxon>
        <taxon>Ascomycota</taxon>
        <taxon>Pezizomycotina</taxon>
        <taxon>Dothideomycetes</taxon>
        <taxon>Pleosporomycetidae</taxon>
        <taxon>Mytilinidiales</taxon>
        <taxon>Mytilinidiaceae</taxon>
        <taxon>Lophium</taxon>
    </lineage>
</organism>
<reference evidence="1" key="1">
    <citation type="journal article" date="2020" name="Stud. Mycol.">
        <title>101 Dothideomycetes genomes: a test case for predicting lifestyles and emergence of pathogens.</title>
        <authorList>
            <person name="Haridas S."/>
            <person name="Albert R."/>
            <person name="Binder M."/>
            <person name="Bloem J."/>
            <person name="Labutti K."/>
            <person name="Salamov A."/>
            <person name="Andreopoulos B."/>
            <person name="Baker S."/>
            <person name="Barry K."/>
            <person name="Bills G."/>
            <person name="Bluhm B."/>
            <person name="Cannon C."/>
            <person name="Castanera R."/>
            <person name="Culley D."/>
            <person name="Daum C."/>
            <person name="Ezra D."/>
            <person name="Gonzalez J."/>
            <person name="Henrissat B."/>
            <person name="Kuo A."/>
            <person name="Liang C."/>
            <person name="Lipzen A."/>
            <person name="Lutzoni F."/>
            <person name="Magnuson J."/>
            <person name="Mondo S."/>
            <person name="Nolan M."/>
            <person name="Ohm R."/>
            <person name="Pangilinan J."/>
            <person name="Park H.-J."/>
            <person name="Ramirez L."/>
            <person name="Alfaro M."/>
            <person name="Sun H."/>
            <person name="Tritt A."/>
            <person name="Yoshinaga Y."/>
            <person name="Zwiers L.-H."/>
            <person name="Turgeon B."/>
            <person name="Goodwin S."/>
            <person name="Spatafora J."/>
            <person name="Crous P."/>
            <person name="Grigoriev I."/>
        </authorList>
    </citation>
    <scope>NUCLEOTIDE SEQUENCE</scope>
    <source>
        <strain evidence="1">CBS 269.34</strain>
    </source>
</reference>
<accession>A0A6A6QGC4</accession>
<evidence type="ECO:0008006" key="3">
    <source>
        <dbReference type="Google" id="ProtNLM"/>
    </source>
</evidence>